<dbReference type="InterPro" id="IPR001607">
    <property type="entry name" value="Znf_UBP"/>
</dbReference>
<dbReference type="GO" id="GO:0008270">
    <property type="term" value="F:zinc ion binding"/>
    <property type="evidence" value="ECO:0007669"/>
    <property type="project" value="InterPro"/>
</dbReference>
<dbReference type="RefSeq" id="WP_163919371.1">
    <property type="nucleotide sequence ID" value="NZ_AP022593.1"/>
</dbReference>
<evidence type="ECO:0000313" key="3">
    <source>
        <dbReference type="EMBL" id="BBY49804.1"/>
    </source>
</evidence>
<name>A0A7I7RYR8_9MYCO</name>
<accession>A0A7I7RYR8</accession>
<protein>
    <recommendedName>
        <fullName evidence="2">UBP-type domain-containing protein</fullName>
    </recommendedName>
</protein>
<proteinExistence type="predicted"/>
<organism evidence="3 4">
    <name type="scientific">Mycolicibacterium arabiense</name>
    <dbReference type="NCBI Taxonomy" id="1286181"/>
    <lineage>
        <taxon>Bacteria</taxon>
        <taxon>Bacillati</taxon>
        <taxon>Actinomycetota</taxon>
        <taxon>Actinomycetes</taxon>
        <taxon>Mycobacteriales</taxon>
        <taxon>Mycobacteriaceae</taxon>
        <taxon>Mycolicibacterium</taxon>
    </lineage>
</organism>
<dbReference type="SUPFAM" id="SSF57850">
    <property type="entry name" value="RING/U-box"/>
    <property type="match status" value="1"/>
</dbReference>
<feature type="domain" description="UBP-type" evidence="2">
    <location>
        <begin position="15"/>
        <end position="106"/>
    </location>
</feature>
<geneLocation type="plasmid" evidence="4">
    <name>pjcm18538 dna</name>
</geneLocation>
<dbReference type="InterPro" id="IPR013083">
    <property type="entry name" value="Znf_RING/FYVE/PHD"/>
</dbReference>
<dbReference type="AlphaFoldDB" id="A0A7I7RYR8"/>
<evidence type="ECO:0000259" key="2">
    <source>
        <dbReference type="PROSITE" id="PS50271"/>
    </source>
</evidence>
<keyword evidence="4" id="KW-1185">Reference proteome</keyword>
<evidence type="ECO:0000313" key="4">
    <source>
        <dbReference type="Proteomes" id="UP000467428"/>
    </source>
</evidence>
<evidence type="ECO:0000256" key="1">
    <source>
        <dbReference type="SAM" id="MobiDB-lite"/>
    </source>
</evidence>
<dbReference type="EMBL" id="AP022593">
    <property type="protein sequence ID" value="BBY49804.1"/>
    <property type="molecule type" value="Genomic_DNA"/>
</dbReference>
<dbReference type="Gene3D" id="3.30.40.10">
    <property type="entry name" value="Zinc/RING finger domain, C3HC4 (zinc finger)"/>
    <property type="match status" value="1"/>
</dbReference>
<feature type="region of interest" description="Disordered" evidence="1">
    <location>
        <begin position="1"/>
        <end position="34"/>
    </location>
</feature>
<dbReference type="Proteomes" id="UP000467428">
    <property type="component" value="Chromosome"/>
</dbReference>
<dbReference type="PROSITE" id="PS50271">
    <property type="entry name" value="ZF_UBP"/>
    <property type="match status" value="1"/>
</dbReference>
<reference evidence="3 4" key="1">
    <citation type="journal article" date="2019" name="Emerg. Microbes Infect.">
        <title>Comprehensive subspecies identification of 175 nontuberculous mycobacteria species based on 7547 genomic profiles.</title>
        <authorList>
            <person name="Matsumoto Y."/>
            <person name="Kinjo T."/>
            <person name="Motooka D."/>
            <person name="Nabeya D."/>
            <person name="Jung N."/>
            <person name="Uechi K."/>
            <person name="Horii T."/>
            <person name="Iida T."/>
            <person name="Fujita J."/>
            <person name="Nakamura S."/>
        </authorList>
    </citation>
    <scope>NUCLEOTIDE SEQUENCE [LARGE SCALE GENOMIC DNA]</scope>
    <source>
        <strain evidence="3 4">JCM 18538</strain>
    </source>
</reference>
<dbReference type="Pfam" id="PF02148">
    <property type="entry name" value="zf-UBP"/>
    <property type="match status" value="1"/>
</dbReference>
<sequence length="106" mass="11978">MRRRTRRRDTNSPPKTCEHLAGIPDQPDPEPLSPGRCQGCEELGETTWAHLRMCLTCGHVGCCDSSPYRHASGHFHETSHPVMRSAEPGEDWRWCYADSMVDTAAR</sequence>
<dbReference type="KEGG" id="marz:MARA_32720"/>
<gene>
    <name evidence="3" type="ORF">MARA_32720</name>
</gene>